<dbReference type="InterPro" id="IPR015421">
    <property type="entry name" value="PyrdxlP-dep_Trfase_major"/>
</dbReference>
<dbReference type="GO" id="GO:0008483">
    <property type="term" value="F:transaminase activity"/>
    <property type="evidence" value="ECO:0007669"/>
    <property type="project" value="UniProtKB-KW"/>
</dbReference>
<dbReference type="AlphaFoldDB" id="A0AB35U418"/>
<dbReference type="PIRSF" id="PIRSF005572">
    <property type="entry name" value="NifS"/>
    <property type="match status" value="1"/>
</dbReference>
<dbReference type="Pfam" id="PF00266">
    <property type="entry name" value="Aminotran_5"/>
    <property type="match status" value="1"/>
</dbReference>
<name>A0AB35U418_9FIRM</name>
<proteinExistence type="predicted"/>
<evidence type="ECO:0000256" key="2">
    <source>
        <dbReference type="ARBA" id="ARBA00022898"/>
    </source>
</evidence>
<gene>
    <name evidence="4" type="ORF">MOZ60_04915</name>
</gene>
<evidence type="ECO:0000259" key="3">
    <source>
        <dbReference type="Pfam" id="PF00266"/>
    </source>
</evidence>
<feature type="domain" description="Aminotransferase class V" evidence="3">
    <location>
        <begin position="5"/>
        <end position="361"/>
    </location>
</feature>
<keyword evidence="2" id="KW-0663">Pyridoxal phosphate</keyword>
<accession>A0AB35U418</accession>
<sequence length="374" mass="40324">MNKPVYFDYCANTPVDPSVLDTYVKTASQCIGNANSVHSMGRASKAIMDDVLAKMADLLHVKPDEIILTSGATEANNLALKGIAAATRHVGKHIVSTSLEHSSVSASLSMLQQEGYEIDLCPLSGDGTIDLEELEDLVRDDTCLVSISLVDSEAGVIQPVNEIRKIVHSHPHTLLHVDATQAMGKTPVDFDCGDTISFAPHKFFGLNGCGVLIKHEHVPLVPQNSGGASTTLYRSGTPDPAMAAACLCALENLYAHQNQWQQHCAKCNAYLRQELTKIAGVKINSPAAAVPQILNLSLSGRKGFETQKALDEKGYCVSVKSACTSDYLPSHAVMAITRDRRRALESFRISVSPLTTLEQCEGLVQAVREISEDK</sequence>
<keyword evidence="4" id="KW-0808">Transferase</keyword>
<dbReference type="InterPro" id="IPR015422">
    <property type="entry name" value="PyrdxlP-dep_Trfase_small"/>
</dbReference>
<comment type="cofactor">
    <cofactor evidence="1">
        <name>pyridoxal 5'-phosphate</name>
        <dbReference type="ChEBI" id="CHEBI:597326"/>
    </cofactor>
</comment>
<keyword evidence="4" id="KW-0032">Aminotransferase</keyword>
<dbReference type="Gene3D" id="3.40.640.10">
    <property type="entry name" value="Type I PLP-dependent aspartate aminotransferase-like (Major domain)"/>
    <property type="match status" value="1"/>
</dbReference>
<dbReference type="RefSeq" id="WP_370595864.1">
    <property type="nucleotide sequence ID" value="NZ_JALBUR010000009.1"/>
</dbReference>
<dbReference type="InterPro" id="IPR000192">
    <property type="entry name" value="Aminotrans_V_dom"/>
</dbReference>
<comment type="caution">
    <text evidence="4">The sequence shown here is derived from an EMBL/GenBank/DDBJ whole genome shotgun (WGS) entry which is preliminary data.</text>
</comment>
<evidence type="ECO:0000313" key="4">
    <source>
        <dbReference type="EMBL" id="MDX8419434.1"/>
    </source>
</evidence>
<dbReference type="Gene3D" id="3.90.1150.10">
    <property type="entry name" value="Aspartate Aminotransferase, domain 1"/>
    <property type="match status" value="1"/>
</dbReference>
<dbReference type="PANTHER" id="PTHR11601:SF50">
    <property type="entry name" value="CYSTEINE DESULFURASE ISCS 2-RELATED"/>
    <property type="match status" value="1"/>
</dbReference>
<evidence type="ECO:0000313" key="5">
    <source>
        <dbReference type="Proteomes" id="UP001286174"/>
    </source>
</evidence>
<reference evidence="4 5" key="1">
    <citation type="submission" date="2022-03" db="EMBL/GenBank/DDBJ databases">
        <title>Novel taxa within the pig intestine.</title>
        <authorList>
            <person name="Wylensek D."/>
            <person name="Bishof K."/>
            <person name="Afrizal A."/>
            <person name="Clavel T."/>
        </authorList>
    </citation>
    <scope>NUCLEOTIDE SEQUENCE [LARGE SCALE GENOMIC DNA]</scope>
    <source>
        <strain evidence="4 5">CLA-KB-P133</strain>
    </source>
</reference>
<dbReference type="InterPro" id="IPR016454">
    <property type="entry name" value="Cysteine_dSase"/>
</dbReference>
<dbReference type="InterPro" id="IPR015424">
    <property type="entry name" value="PyrdxlP-dep_Trfase"/>
</dbReference>
<dbReference type="Proteomes" id="UP001286174">
    <property type="component" value="Unassembled WGS sequence"/>
</dbReference>
<dbReference type="SUPFAM" id="SSF53383">
    <property type="entry name" value="PLP-dependent transferases"/>
    <property type="match status" value="1"/>
</dbReference>
<dbReference type="EMBL" id="JALBUR010000009">
    <property type="protein sequence ID" value="MDX8419434.1"/>
    <property type="molecule type" value="Genomic_DNA"/>
</dbReference>
<keyword evidence="5" id="KW-1185">Reference proteome</keyword>
<dbReference type="PANTHER" id="PTHR11601">
    <property type="entry name" value="CYSTEINE DESULFURYLASE FAMILY MEMBER"/>
    <property type="match status" value="1"/>
</dbReference>
<organism evidence="4 5">
    <name type="scientific">Grylomicrobium aquisgranensis</name>
    <dbReference type="NCBI Taxonomy" id="2926318"/>
    <lineage>
        <taxon>Bacteria</taxon>
        <taxon>Bacillati</taxon>
        <taxon>Bacillota</taxon>
        <taxon>Erysipelotrichia</taxon>
        <taxon>Erysipelotrichales</taxon>
        <taxon>Erysipelotrichaceae</taxon>
        <taxon>Grylomicrobium</taxon>
    </lineage>
</organism>
<dbReference type="Gene3D" id="1.10.260.50">
    <property type="match status" value="1"/>
</dbReference>
<evidence type="ECO:0000256" key="1">
    <source>
        <dbReference type="ARBA" id="ARBA00001933"/>
    </source>
</evidence>
<protein>
    <submittedName>
        <fullName evidence="4">Aminotransferase class V-fold PLP-dependent enzyme</fullName>
    </submittedName>
</protein>